<keyword evidence="6" id="KW-0808">Transferase</keyword>
<evidence type="ECO:0000259" key="13">
    <source>
        <dbReference type="Pfam" id="PF00155"/>
    </source>
</evidence>
<accession>A0ABY4X5J7</accession>
<evidence type="ECO:0000256" key="8">
    <source>
        <dbReference type="ARBA" id="ARBA00022898"/>
    </source>
</evidence>
<comment type="pathway">
    <text evidence="2">Cofactor biosynthesis; biotin biosynthesis.</text>
</comment>
<dbReference type="InterPro" id="IPR015421">
    <property type="entry name" value="PyrdxlP-dep_Trfase_major"/>
</dbReference>
<evidence type="ECO:0000256" key="9">
    <source>
        <dbReference type="ARBA" id="ARBA00032610"/>
    </source>
</evidence>
<dbReference type="Gene3D" id="3.90.1150.10">
    <property type="entry name" value="Aspartate Aminotransferase, domain 1"/>
    <property type="match status" value="1"/>
</dbReference>
<evidence type="ECO:0000256" key="1">
    <source>
        <dbReference type="ARBA" id="ARBA00001933"/>
    </source>
</evidence>
<dbReference type="GO" id="GO:0008483">
    <property type="term" value="F:transaminase activity"/>
    <property type="evidence" value="ECO:0007669"/>
    <property type="project" value="UniProtKB-KW"/>
</dbReference>
<dbReference type="PANTHER" id="PTHR13693:SF100">
    <property type="entry name" value="8-AMINO-7-OXONONANOATE SYNTHASE"/>
    <property type="match status" value="1"/>
</dbReference>
<evidence type="ECO:0000256" key="5">
    <source>
        <dbReference type="ARBA" id="ARBA00013187"/>
    </source>
</evidence>
<dbReference type="InterPro" id="IPR050087">
    <property type="entry name" value="AON_synthase_class-II"/>
</dbReference>
<comment type="subunit">
    <text evidence="4">Homodimer.</text>
</comment>
<keyword evidence="8 12" id="KW-0663">Pyridoxal phosphate</keyword>
<comment type="cofactor">
    <cofactor evidence="1 12">
        <name>pyridoxal 5'-phosphate</name>
        <dbReference type="ChEBI" id="CHEBI:597326"/>
    </cofactor>
</comment>
<evidence type="ECO:0000256" key="4">
    <source>
        <dbReference type="ARBA" id="ARBA00011738"/>
    </source>
</evidence>
<evidence type="ECO:0000256" key="7">
    <source>
        <dbReference type="ARBA" id="ARBA00022756"/>
    </source>
</evidence>
<evidence type="ECO:0000256" key="10">
    <source>
        <dbReference type="ARBA" id="ARBA00033381"/>
    </source>
</evidence>
<dbReference type="Pfam" id="PF00155">
    <property type="entry name" value="Aminotran_1_2"/>
    <property type="match status" value="1"/>
</dbReference>
<sequence>MAALTHALGAALARIDDRQERRRLIATAPAGPARLRRDAATLIDFSSNDYLGLSAHPRLAERAAEFAARHGAGAGASRLVTGTLPAHLALEARIAAFKGCEAALLFPSGWQCNAAVLAALLRAAPDTLLFTDRLIHASLHAGAAGHRQIRFRHNDFDHLAELLATHADAPGPRLIVTESVFSMDGDRADLGALAALARAHDAFLFVDEAHATGVLGPGGAGLSAAHPGAVDLVMGTFSKAFGAFGAYVAGARPVIDYLVNACGGFLFSTAPPPAVLGAIDAALDLVPQMEAERARLAAHGARLRAGLAAAGIDTGASSTQIVPAMIGDAAAALARAEALAADGLLAVAIRPPTVPPGTSRLRIALRATHEPDDIDRLVDRLAAWHRP</sequence>
<dbReference type="Proteomes" id="UP001056937">
    <property type="component" value="Chromosome 1"/>
</dbReference>
<dbReference type="SUPFAM" id="SSF53383">
    <property type="entry name" value="PLP-dependent transferases"/>
    <property type="match status" value="1"/>
</dbReference>
<dbReference type="InterPro" id="IPR001917">
    <property type="entry name" value="Aminotrans_II_pyridoxalP_BS"/>
</dbReference>
<dbReference type="InterPro" id="IPR004839">
    <property type="entry name" value="Aminotransferase_I/II_large"/>
</dbReference>
<evidence type="ECO:0000256" key="11">
    <source>
        <dbReference type="ARBA" id="ARBA00047715"/>
    </source>
</evidence>
<dbReference type="RefSeq" id="WP_252165955.1">
    <property type="nucleotide sequence ID" value="NZ_CP084930.1"/>
</dbReference>
<dbReference type="InterPro" id="IPR015424">
    <property type="entry name" value="PyrdxlP-dep_Trfase"/>
</dbReference>
<evidence type="ECO:0000256" key="3">
    <source>
        <dbReference type="ARBA" id="ARBA00010008"/>
    </source>
</evidence>
<evidence type="ECO:0000256" key="6">
    <source>
        <dbReference type="ARBA" id="ARBA00022679"/>
    </source>
</evidence>
<dbReference type="EMBL" id="CP084930">
    <property type="protein sequence ID" value="USI72146.1"/>
    <property type="molecule type" value="Genomic_DNA"/>
</dbReference>
<evidence type="ECO:0000313" key="15">
    <source>
        <dbReference type="Proteomes" id="UP001056937"/>
    </source>
</evidence>
<feature type="domain" description="Aminotransferase class I/classII large" evidence="13">
    <location>
        <begin position="41"/>
        <end position="381"/>
    </location>
</feature>
<reference evidence="14" key="1">
    <citation type="journal article" date="2022" name="Toxins">
        <title>Genomic Analysis of Sphingopyxis sp. USTB-05 for Biodegrading Cyanobacterial Hepatotoxins.</title>
        <authorList>
            <person name="Liu C."/>
            <person name="Xu Q."/>
            <person name="Zhao Z."/>
            <person name="Zhang H."/>
            <person name="Liu X."/>
            <person name="Yin C."/>
            <person name="Liu Y."/>
            <person name="Yan H."/>
        </authorList>
    </citation>
    <scope>NUCLEOTIDE SEQUENCE</scope>
    <source>
        <strain evidence="14">NBD5</strain>
    </source>
</reference>
<gene>
    <name evidence="14" type="ORF">LHA26_12650</name>
</gene>
<dbReference type="Gene3D" id="3.40.640.10">
    <property type="entry name" value="Type I PLP-dependent aspartate aminotransferase-like (Major domain)"/>
    <property type="match status" value="1"/>
</dbReference>
<organism evidence="14 15">
    <name type="scientific">Sphingomonas morindae</name>
    <dbReference type="NCBI Taxonomy" id="1541170"/>
    <lineage>
        <taxon>Bacteria</taxon>
        <taxon>Pseudomonadati</taxon>
        <taxon>Pseudomonadota</taxon>
        <taxon>Alphaproteobacteria</taxon>
        <taxon>Sphingomonadales</taxon>
        <taxon>Sphingomonadaceae</taxon>
        <taxon>Sphingomonas</taxon>
    </lineage>
</organism>
<dbReference type="InterPro" id="IPR015422">
    <property type="entry name" value="PyrdxlP-dep_Trfase_small"/>
</dbReference>
<evidence type="ECO:0000256" key="12">
    <source>
        <dbReference type="RuleBase" id="RU003693"/>
    </source>
</evidence>
<comment type="similarity">
    <text evidence="3">Belongs to the class-II pyridoxal-phosphate-dependent aminotransferase family. BioF subfamily.</text>
</comment>
<keyword evidence="15" id="KW-1185">Reference proteome</keyword>
<proteinExistence type="inferred from homology"/>
<keyword evidence="7" id="KW-0093">Biotin biosynthesis</keyword>
<dbReference type="PROSITE" id="PS00599">
    <property type="entry name" value="AA_TRANSFER_CLASS_2"/>
    <property type="match status" value="1"/>
</dbReference>
<evidence type="ECO:0000313" key="14">
    <source>
        <dbReference type="EMBL" id="USI72146.1"/>
    </source>
</evidence>
<name>A0ABY4X5J7_9SPHN</name>
<evidence type="ECO:0000256" key="2">
    <source>
        <dbReference type="ARBA" id="ARBA00004746"/>
    </source>
</evidence>
<dbReference type="EC" id="2.3.1.47" evidence="5"/>
<dbReference type="PANTHER" id="PTHR13693">
    <property type="entry name" value="CLASS II AMINOTRANSFERASE/8-AMINO-7-OXONONANOATE SYNTHASE"/>
    <property type="match status" value="1"/>
</dbReference>
<keyword evidence="14" id="KW-0032">Aminotransferase</keyword>
<comment type="catalytic activity">
    <reaction evidence="11">
        <text>6-carboxyhexanoyl-[ACP] + L-alanine + H(+) = (8S)-8-amino-7-oxononanoate + holo-[ACP] + CO2</text>
        <dbReference type="Rhea" id="RHEA:42288"/>
        <dbReference type="Rhea" id="RHEA-COMP:9685"/>
        <dbReference type="Rhea" id="RHEA-COMP:9955"/>
        <dbReference type="ChEBI" id="CHEBI:15378"/>
        <dbReference type="ChEBI" id="CHEBI:16526"/>
        <dbReference type="ChEBI" id="CHEBI:57972"/>
        <dbReference type="ChEBI" id="CHEBI:64479"/>
        <dbReference type="ChEBI" id="CHEBI:78846"/>
        <dbReference type="ChEBI" id="CHEBI:149468"/>
        <dbReference type="EC" id="2.3.1.47"/>
    </reaction>
</comment>
<protein>
    <recommendedName>
        <fullName evidence="5">8-amino-7-oxononanoate synthase</fullName>
        <ecNumber evidence="5">2.3.1.47</ecNumber>
    </recommendedName>
    <alternativeName>
        <fullName evidence="9">7-keto-8-amino-pelargonic acid synthase</fullName>
    </alternativeName>
    <alternativeName>
        <fullName evidence="10">8-amino-7-ketopelargonate synthase</fullName>
    </alternativeName>
</protein>